<evidence type="ECO:0000313" key="2">
    <source>
        <dbReference type="EMBL" id="SKA71974.1"/>
    </source>
</evidence>
<sequence length="415" mass="46168">MPHSILAHRPRSAHIPPLEIHFQPLVSLRRGTVLGVEALARGKDPETGALITPDHLFGKTRSQEARLELDRRCRQAALEAFRPLHKADPNLLLSINVDASIIDASSVHSKVLEEQVAASGIPPENIIVEIVESKAGGTLALMEFVAEYKRLGFVLALDDFGAGHSNLDRIHLLKPDLVKLDRCLISRIHRHFHKQEVVKSFVRLAGRTGCLVLGEGVERLDEALTLLECGVDVFQGFYFGRPVPGFPDWAASEVSVAQVAEAHKTSSIRHYNSEKIRFSGYNALVDRISATLGATTAQGNAPTNTQLEERLRQCLDADARIECLYLLDSQGIQSTDTVRRPEWVRKSRRLLYEPARRGADHSCKEYFLPLRSGLTRFTTEPYISQASGRRCLTISSMFLDPDGTARILCIDLNEE</sequence>
<accession>A0A1T4W3T4</accession>
<dbReference type="Pfam" id="PF00563">
    <property type="entry name" value="EAL"/>
    <property type="match status" value="1"/>
</dbReference>
<proteinExistence type="predicted"/>
<feature type="domain" description="EAL" evidence="1">
    <location>
        <begin position="1"/>
        <end position="256"/>
    </location>
</feature>
<gene>
    <name evidence="2" type="ORF">SAMN02745704_00249</name>
</gene>
<name>A0A1T4W3T4_9BACT</name>
<dbReference type="PANTHER" id="PTHR33121:SF76">
    <property type="entry name" value="SIGNALING PROTEIN"/>
    <property type="match status" value="1"/>
</dbReference>
<reference evidence="2 3" key="1">
    <citation type="submission" date="2017-02" db="EMBL/GenBank/DDBJ databases">
        <authorList>
            <person name="Peterson S.W."/>
        </authorList>
    </citation>
    <scope>NUCLEOTIDE SEQUENCE [LARGE SCALE GENOMIC DNA]</scope>
    <source>
        <strain evidence="2 3">DSM 16080</strain>
    </source>
</reference>
<dbReference type="InterPro" id="IPR050706">
    <property type="entry name" value="Cyclic-di-GMP_PDE-like"/>
</dbReference>
<dbReference type="RefSeq" id="WP_078715830.1">
    <property type="nucleotide sequence ID" value="NZ_FUYC01000001.1"/>
</dbReference>
<keyword evidence="3" id="KW-1185">Reference proteome</keyword>
<organism evidence="2 3">
    <name type="scientific">Paucidesulfovibrio gracilis DSM 16080</name>
    <dbReference type="NCBI Taxonomy" id="1121449"/>
    <lineage>
        <taxon>Bacteria</taxon>
        <taxon>Pseudomonadati</taxon>
        <taxon>Thermodesulfobacteriota</taxon>
        <taxon>Desulfovibrionia</taxon>
        <taxon>Desulfovibrionales</taxon>
        <taxon>Desulfovibrionaceae</taxon>
        <taxon>Paucidesulfovibrio</taxon>
    </lineage>
</organism>
<dbReference type="Gene3D" id="3.20.20.450">
    <property type="entry name" value="EAL domain"/>
    <property type="match status" value="1"/>
</dbReference>
<dbReference type="CDD" id="cd01948">
    <property type="entry name" value="EAL"/>
    <property type="match status" value="1"/>
</dbReference>
<dbReference type="SUPFAM" id="SSF103190">
    <property type="entry name" value="Sensory domain-like"/>
    <property type="match status" value="1"/>
</dbReference>
<dbReference type="Gene3D" id="3.30.450.20">
    <property type="entry name" value="PAS domain"/>
    <property type="match status" value="1"/>
</dbReference>
<dbReference type="GO" id="GO:0071111">
    <property type="term" value="F:cyclic-guanylate-specific phosphodiesterase activity"/>
    <property type="evidence" value="ECO:0007669"/>
    <property type="project" value="InterPro"/>
</dbReference>
<dbReference type="InterPro" id="IPR035919">
    <property type="entry name" value="EAL_sf"/>
</dbReference>
<dbReference type="CDD" id="cd18773">
    <property type="entry name" value="PDC1_HK_sensor"/>
    <property type="match status" value="1"/>
</dbReference>
<dbReference type="SMART" id="SM00052">
    <property type="entry name" value="EAL"/>
    <property type="match status" value="1"/>
</dbReference>
<dbReference type="PANTHER" id="PTHR33121">
    <property type="entry name" value="CYCLIC DI-GMP PHOSPHODIESTERASE PDEF"/>
    <property type="match status" value="1"/>
</dbReference>
<dbReference type="SUPFAM" id="SSF141868">
    <property type="entry name" value="EAL domain-like"/>
    <property type="match status" value="1"/>
</dbReference>
<dbReference type="InterPro" id="IPR029151">
    <property type="entry name" value="Sensor-like_sf"/>
</dbReference>
<dbReference type="AlphaFoldDB" id="A0A1T4W3T4"/>
<evidence type="ECO:0000259" key="1">
    <source>
        <dbReference type="PROSITE" id="PS50883"/>
    </source>
</evidence>
<dbReference type="STRING" id="1121449.SAMN02745704_00249"/>
<dbReference type="OrthoDB" id="9813903at2"/>
<dbReference type="PROSITE" id="PS50883">
    <property type="entry name" value="EAL"/>
    <property type="match status" value="1"/>
</dbReference>
<protein>
    <submittedName>
        <fullName evidence="2">EAL domain, c-di-GMP-specific phosphodiesterase class I (Or its enzymatically inactive variant)</fullName>
    </submittedName>
</protein>
<dbReference type="EMBL" id="FUYC01000001">
    <property type="protein sequence ID" value="SKA71974.1"/>
    <property type="molecule type" value="Genomic_DNA"/>
</dbReference>
<dbReference type="Proteomes" id="UP000190027">
    <property type="component" value="Unassembled WGS sequence"/>
</dbReference>
<evidence type="ECO:0000313" key="3">
    <source>
        <dbReference type="Proteomes" id="UP000190027"/>
    </source>
</evidence>
<dbReference type="InterPro" id="IPR001633">
    <property type="entry name" value="EAL_dom"/>
</dbReference>